<dbReference type="Pfam" id="PF01250">
    <property type="entry name" value="Ribosomal_S6"/>
    <property type="match status" value="1"/>
</dbReference>
<dbReference type="PANTHER" id="PTHR21011:SF1">
    <property type="entry name" value="SMALL RIBOSOMAL SUBUNIT PROTEIN BS6M"/>
    <property type="match status" value="1"/>
</dbReference>
<dbReference type="Gene3D" id="3.30.70.60">
    <property type="match status" value="1"/>
</dbReference>
<comment type="caution">
    <text evidence="4">The sequence shown here is derived from an EMBL/GenBank/DDBJ whole genome shotgun (WGS) entry which is preliminary data.</text>
</comment>
<proteinExistence type="inferred from homology"/>
<dbReference type="NCBIfam" id="TIGR00166">
    <property type="entry name" value="S6"/>
    <property type="match status" value="1"/>
</dbReference>
<reference evidence="4 5" key="1">
    <citation type="journal article" date="2015" name="Nature">
        <title>rRNA introns, odd ribosomes, and small enigmatic genomes across a large radiation of phyla.</title>
        <authorList>
            <person name="Brown C.T."/>
            <person name="Hug L.A."/>
            <person name="Thomas B.C."/>
            <person name="Sharon I."/>
            <person name="Castelle C.J."/>
            <person name="Singh A."/>
            <person name="Wilkins M.J."/>
            <person name="Williams K.H."/>
            <person name="Banfield J.F."/>
        </authorList>
    </citation>
    <scope>NUCLEOTIDE SEQUENCE [LARGE SCALE GENOMIC DNA]</scope>
</reference>
<dbReference type="InterPro" id="IPR000529">
    <property type="entry name" value="Ribosomal_bS6"/>
</dbReference>
<accession>A0A0G0LZI7</accession>
<dbReference type="InterPro" id="IPR035980">
    <property type="entry name" value="Ribosomal_bS6_sf"/>
</dbReference>
<sequence>MNLYELTIVLAGKATSAKRESVIEQIEKLLKTLKGSVKKTEDWGEIELSYKIGKVSTGNFTHFNLELESSSVKTFSQKLKMEDDIIRYLIVRKEPSASA</sequence>
<organism evidence="4 5">
    <name type="scientific">Candidatus Woesebacteria bacterium GW2011_GWB1_39_10b</name>
    <dbReference type="NCBI Taxonomy" id="1618573"/>
    <lineage>
        <taxon>Bacteria</taxon>
        <taxon>Candidatus Woeseibacteriota</taxon>
    </lineage>
</organism>
<dbReference type="STRING" id="1618573.UT19_C0012G0034"/>
<dbReference type="PANTHER" id="PTHR21011">
    <property type="entry name" value="MITOCHONDRIAL 28S RIBOSOMAL PROTEIN S6"/>
    <property type="match status" value="1"/>
</dbReference>
<dbReference type="GO" id="GO:0003735">
    <property type="term" value="F:structural constituent of ribosome"/>
    <property type="evidence" value="ECO:0007669"/>
    <property type="project" value="InterPro"/>
</dbReference>
<keyword evidence="3" id="KW-0699">rRNA-binding</keyword>
<protein>
    <recommendedName>
        <fullName evidence="2 3">Small ribosomal subunit protein bS6</fullName>
    </recommendedName>
</protein>
<dbReference type="SUPFAM" id="SSF54995">
    <property type="entry name" value="Ribosomal protein S6"/>
    <property type="match status" value="1"/>
</dbReference>
<dbReference type="Proteomes" id="UP000034932">
    <property type="component" value="Unassembled WGS sequence"/>
</dbReference>
<evidence type="ECO:0000256" key="2">
    <source>
        <dbReference type="ARBA" id="ARBA00035294"/>
    </source>
</evidence>
<dbReference type="CDD" id="cd00473">
    <property type="entry name" value="bS6"/>
    <property type="match status" value="1"/>
</dbReference>
<evidence type="ECO:0000256" key="1">
    <source>
        <dbReference type="ARBA" id="ARBA00009512"/>
    </source>
</evidence>
<evidence type="ECO:0000256" key="3">
    <source>
        <dbReference type="HAMAP-Rule" id="MF_00360"/>
    </source>
</evidence>
<keyword evidence="3" id="KW-0687">Ribonucleoprotein</keyword>
<keyword evidence="3" id="KW-0694">RNA-binding</keyword>
<dbReference type="EMBL" id="LBVW01000012">
    <property type="protein sequence ID" value="KKQ93445.1"/>
    <property type="molecule type" value="Genomic_DNA"/>
</dbReference>
<dbReference type="InterPro" id="IPR014717">
    <property type="entry name" value="Transl_elong_EF1B/ribsomal_bS6"/>
</dbReference>
<keyword evidence="3 4" id="KW-0689">Ribosomal protein</keyword>
<dbReference type="GO" id="GO:0005737">
    <property type="term" value="C:cytoplasm"/>
    <property type="evidence" value="ECO:0007669"/>
    <property type="project" value="UniProtKB-ARBA"/>
</dbReference>
<dbReference type="GO" id="GO:0005840">
    <property type="term" value="C:ribosome"/>
    <property type="evidence" value="ECO:0007669"/>
    <property type="project" value="UniProtKB-KW"/>
</dbReference>
<name>A0A0G0LZI7_9BACT</name>
<dbReference type="AlphaFoldDB" id="A0A0G0LZI7"/>
<evidence type="ECO:0000313" key="5">
    <source>
        <dbReference type="Proteomes" id="UP000034932"/>
    </source>
</evidence>
<comment type="similarity">
    <text evidence="1 3">Belongs to the bacterial ribosomal protein bS6 family.</text>
</comment>
<evidence type="ECO:0000313" key="4">
    <source>
        <dbReference type="EMBL" id="KKQ93445.1"/>
    </source>
</evidence>
<dbReference type="HAMAP" id="MF_00360">
    <property type="entry name" value="Ribosomal_bS6"/>
    <property type="match status" value="1"/>
</dbReference>
<dbReference type="GO" id="GO:0070181">
    <property type="term" value="F:small ribosomal subunit rRNA binding"/>
    <property type="evidence" value="ECO:0007669"/>
    <property type="project" value="TreeGrafter"/>
</dbReference>
<comment type="function">
    <text evidence="3">Binds together with bS18 to 16S ribosomal RNA.</text>
</comment>
<dbReference type="GO" id="GO:0006412">
    <property type="term" value="P:translation"/>
    <property type="evidence" value="ECO:0007669"/>
    <property type="project" value="UniProtKB-UniRule"/>
</dbReference>
<dbReference type="GO" id="GO:1990904">
    <property type="term" value="C:ribonucleoprotein complex"/>
    <property type="evidence" value="ECO:0007669"/>
    <property type="project" value="UniProtKB-KW"/>
</dbReference>
<dbReference type="InterPro" id="IPR020814">
    <property type="entry name" value="Ribosomal_S6_plastid/chlpt"/>
</dbReference>
<gene>
    <name evidence="3" type="primary">rpsF</name>
    <name evidence="4" type="ORF">UT19_C0012G0034</name>
</gene>